<accession>A0A0C3NXK2</accession>
<dbReference type="AlphaFoldDB" id="A0A0C3NXK2"/>
<evidence type="ECO:0008006" key="4">
    <source>
        <dbReference type="Google" id="ProtNLM"/>
    </source>
</evidence>
<organism evidence="2 3">
    <name type="scientific">Pisolithus tinctorius Marx 270</name>
    <dbReference type="NCBI Taxonomy" id="870435"/>
    <lineage>
        <taxon>Eukaryota</taxon>
        <taxon>Fungi</taxon>
        <taxon>Dikarya</taxon>
        <taxon>Basidiomycota</taxon>
        <taxon>Agaricomycotina</taxon>
        <taxon>Agaricomycetes</taxon>
        <taxon>Agaricomycetidae</taxon>
        <taxon>Boletales</taxon>
        <taxon>Sclerodermatineae</taxon>
        <taxon>Pisolithaceae</taxon>
        <taxon>Pisolithus</taxon>
    </lineage>
</organism>
<dbReference type="InterPro" id="IPR036259">
    <property type="entry name" value="MFS_trans_sf"/>
</dbReference>
<reference evidence="2 3" key="1">
    <citation type="submission" date="2014-04" db="EMBL/GenBank/DDBJ databases">
        <authorList>
            <consortium name="DOE Joint Genome Institute"/>
            <person name="Kuo A."/>
            <person name="Kohler A."/>
            <person name="Costa M.D."/>
            <person name="Nagy L.G."/>
            <person name="Floudas D."/>
            <person name="Copeland A."/>
            <person name="Barry K.W."/>
            <person name="Cichocki N."/>
            <person name="Veneault-Fourrey C."/>
            <person name="LaButti K."/>
            <person name="Lindquist E.A."/>
            <person name="Lipzen A."/>
            <person name="Lundell T."/>
            <person name="Morin E."/>
            <person name="Murat C."/>
            <person name="Sun H."/>
            <person name="Tunlid A."/>
            <person name="Henrissat B."/>
            <person name="Grigoriev I.V."/>
            <person name="Hibbett D.S."/>
            <person name="Martin F."/>
            <person name="Nordberg H.P."/>
            <person name="Cantor M.N."/>
            <person name="Hua S.X."/>
        </authorList>
    </citation>
    <scope>NUCLEOTIDE SEQUENCE [LARGE SCALE GENOMIC DNA]</scope>
    <source>
        <strain evidence="2 3">Marx 270</strain>
    </source>
</reference>
<dbReference type="EMBL" id="KN832001">
    <property type="protein sequence ID" value="KIN99858.1"/>
    <property type="molecule type" value="Genomic_DNA"/>
</dbReference>
<dbReference type="SUPFAM" id="SSF103473">
    <property type="entry name" value="MFS general substrate transporter"/>
    <property type="match status" value="1"/>
</dbReference>
<evidence type="ECO:0000313" key="3">
    <source>
        <dbReference type="Proteomes" id="UP000054217"/>
    </source>
</evidence>
<proteinExistence type="predicted"/>
<dbReference type="OrthoDB" id="6509908at2759"/>
<evidence type="ECO:0000313" key="2">
    <source>
        <dbReference type="EMBL" id="KIN99858.1"/>
    </source>
</evidence>
<reference evidence="3" key="2">
    <citation type="submission" date="2015-01" db="EMBL/GenBank/DDBJ databases">
        <title>Evolutionary Origins and Diversification of the Mycorrhizal Mutualists.</title>
        <authorList>
            <consortium name="DOE Joint Genome Institute"/>
            <consortium name="Mycorrhizal Genomics Consortium"/>
            <person name="Kohler A."/>
            <person name="Kuo A."/>
            <person name="Nagy L.G."/>
            <person name="Floudas D."/>
            <person name="Copeland A."/>
            <person name="Barry K.W."/>
            <person name="Cichocki N."/>
            <person name="Veneault-Fourrey C."/>
            <person name="LaButti K."/>
            <person name="Lindquist E.A."/>
            <person name="Lipzen A."/>
            <person name="Lundell T."/>
            <person name="Morin E."/>
            <person name="Murat C."/>
            <person name="Riley R."/>
            <person name="Ohm R."/>
            <person name="Sun H."/>
            <person name="Tunlid A."/>
            <person name="Henrissat B."/>
            <person name="Grigoriev I.V."/>
            <person name="Hibbett D.S."/>
            <person name="Martin F."/>
        </authorList>
    </citation>
    <scope>NUCLEOTIDE SEQUENCE [LARGE SCALE GENOMIC DNA]</scope>
    <source>
        <strain evidence="3">Marx 270</strain>
    </source>
</reference>
<feature type="non-terminal residue" evidence="2">
    <location>
        <position position="1"/>
    </location>
</feature>
<keyword evidence="1" id="KW-0472">Membrane</keyword>
<feature type="transmembrane region" description="Helical" evidence="1">
    <location>
        <begin position="55"/>
        <end position="74"/>
    </location>
</feature>
<protein>
    <recommendedName>
        <fullName evidence="4">Major facilitator superfamily (MFS) profile domain-containing protein</fullName>
    </recommendedName>
</protein>
<dbReference type="Proteomes" id="UP000054217">
    <property type="component" value="Unassembled WGS sequence"/>
</dbReference>
<keyword evidence="3" id="KW-1185">Reference proteome</keyword>
<dbReference type="InParanoid" id="A0A0C3NXK2"/>
<keyword evidence="1" id="KW-0812">Transmembrane</keyword>
<keyword evidence="1" id="KW-1133">Transmembrane helix</keyword>
<dbReference type="HOGENOM" id="CLU_2711632_0_0_1"/>
<dbReference type="STRING" id="870435.A0A0C3NXK2"/>
<sequence length="78" mass="8318">LFCGIICAPAISVVSHSFSEKKGPALGIVSIGASLRGILFPIAGQNLIPLVRFKWTIRVFGFIVLIALGIVNLVNEIQ</sequence>
<gene>
    <name evidence="2" type="ORF">M404DRAFT_154061</name>
</gene>
<evidence type="ECO:0000256" key="1">
    <source>
        <dbReference type="SAM" id="Phobius"/>
    </source>
</evidence>
<name>A0A0C3NXK2_PISTI</name>